<evidence type="ECO:0000256" key="1">
    <source>
        <dbReference type="ARBA" id="ARBA00022605"/>
    </source>
</evidence>
<dbReference type="GO" id="GO:0009073">
    <property type="term" value="P:aromatic amino acid family biosynthetic process"/>
    <property type="evidence" value="ECO:0007669"/>
    <property type="project" value="UniProtKB-KW"/>
</dbReference>
<dbReference type="InterPro" id="IPR002812">
    <property type="entry name" value="DHQS"/>
</dbReference>
<dbReference type="Pfam" id="PF26558">
    <property type="entry name" value="DHQS_2nd"/>
    <property type="match status" value="1"/>
</dbReference>
<keyword evidence="1" id="KW-0028">Amino-acid biosynthesis</keyword>
<sequence>METTLQYAEVISVEPLGEGTRVCLDFIDNLKPSEGVLVGNTGNGYIIMLAENRTTETYPARPFRVNVGAVHHYTMVDEEKTAYLAELKPGERVMVMSADGKIRKVAIGRIKIEKRPFLRLVVNVNGKEISATVQKADSVHVLGEEGAEKQVLQLQPGDRIMVKTDQPGRHLGEKIEEEITEL</sequence>
<keyword evidence="2" id="KW-0057">Aromatic amino acid biosynthesis</keyword>
<name>A0A1H9SYW1_9BACI</name>
<dbReference type="PANTHER" id="PTHR33563">
    <property type="match status" value="1"/>
</dbReference>
<dbReference type="PANTHER" id="PTHR33563:SF1">
    <property type="entry name" value="3-DEHYDROQUINATE SYNTHASE"/>
    <property type="match status" value="1"/>
</dbReference>
<protein>
    <submittedName>
        <fullName evidence="4">3-dehydroquinate synthase II</fullName>
    </submittedName>
</protein>
<dbReference type="GO" id="GO:0003856">
    <property type="term" value="F:3-dehydroquinate synthase activity"/>
    <property type="evidence" value="ECO:0007669"/>
    <property type="project" value="InterPro"/>
</dbReference>
<evidence type="ECO:0000313" key="5">
    <source>
        <dbReference type="Proteomes" id="UP000199687"/>
    </source>
</evidence>
<feature type="domain" description="3-dehydroquinate synthase C-terminal" evidence="3">
    <location>
        <begin position="8"/>
        <end position="181"/>
    </location>
</feature>
<dbReference type="GO" id="GO:0008652">
    <property type="term" value="P:amino acid biosynthetic process"/>
    <property type="evidence" value="ECO:0007669"/>
    <property type="project" value="UniProtKB-KW"/>
</dbReference>
<accession>A0A1H9SYW1</accession>
<dbReference type="RefSeq" id="WP_089741562.1">
    <property type="nucleotide sequence ID" value="NZ_FOGL01000012.1"/>
</dbReference>
<evidence type="ECO:0000256" key="2">
    <source>
        <dbReference type="ARBA" id="ARBA00023141"/>
    </source>
</evidence>
<dbReference type="EMBL" id="FOGL01000012">
    <property type="protein sequence ID" value="SER90210.1"/>
    <property type="molecule type" value="Genomic_DNA"/>
</dbReference>
<keyword evidence="5" id="KW-1185">Reference proteome</keyword>
<evidence type="ECO:0000259" key="3">
    <source>
        <dbReference type="Pfam" id="PF26558"/>
    </source>
</evidence>
<evidence type="ECO:0000313" key="4">
    <source>
        <dbReference type="EMBL" id="SER90210.1"/>
    </source>
</evidence>
<dbReference type="GO" id="GO:0016491">
    <property type="term" value="F:oxidoreductase activity"/>
    <property type="evidence" value="ECO:0007669"/>
    <property type="project" value="InterPro"/>
</dbReference>
<dbReference type="AlphaFoldDB" id="A0A1H9SYW1"/>
<reference evidence="4 5" key="1">
    <citation type="submission" date="2016-10" db="EMBL/GenBank/DDBJ databases">
        <authorList>
            <person name="de Groot N.N."/>
        </authorList>
    </citation>
    <scope>NUCLEOTIDE SEQUENCE [LARGE SCALE GENOMIC DNA]</scope>
    <source>
        <strain evidence="4 5">CGMCC 1.7727</strain>
    </source>
</reference>
<dbReference type="OrthoDB" id="2043123at2"/>
<dbReference type="STRING" id="531814.SAMN04487944_11281"/>
<gene>
    <name evidence="4" type="ORF">SAMN04487944_11281</name>
</gene>
<dbReference type="Proteomes" id="UP000199687">
    <property type="component" value="Unassembled WGS sequence"/>
</dbReference>
<dbReference type="InterPro" id="IPR056179">
    <property type="entry name" value="DHQS_C"/>
</dbReference>
<proteinExistence type="predicted"/>
<organism evidence="4 5">
    <name type="scientific">Gracilibacillus ureilyticus</name>
    <dbReference type="NCBI Taxonomy" id="531814"/>
    <lineage>
        <taxon>Bacteria</taxon>
        <taxon>Bacillati</taxon>
        <taxon>Bacillota</taxon>
        <taxon>Bacilli</taxon>
        <taxon>Bacillales</taxon>
        <taxon>Bacillaceae</taxon>
        <taxon>Gracilibacillus</taxon>
    </lineage>
</organism>